<dbReference type="RefSeq" id="WP_016444350.1">
    <property type="nucleotide sequence ID" value="NZ_KE150266.1"/>
</dbReference>
<keyword evidence="1" id="KW-1133">Transmembrane helix</keyword>
<dbReference type="AlphaFoldDB" id="A0A9W5RF08"/>
<keyword evidence="1" id="KW-0472">Membrane</keyword>
<name>A0A9W5RF08_9ACTO</name>
<evidence type="ECO:0000256" key="1">
    <source>
        <dbReference type="SAM" id="Phobius"/>
    </source>
</evidence>
<protein>
    <recommendedName>
        <fullName evidence="4">DUF4244 domain-containing protein</fullName>
    </recommendedName>
</protein>
<evidence type="ECO:0000313" key="2">
    <source>
        <dbReference type="EMBL" id="EPD31239.1"/>
    </source>
</evidence>
<sequence length="79" mass="8447">MSPQKPISMRMFAPYWPDRSMRGNIDSTRRDLDEGGFVTAEYAVGILAAVAFAGVLLAVLKSGAVKSMLTAIIQSALSV</sequence>
<dbReference type="Proteomes" id="UP000014387">
    <property type="component" value="Unassembled WGS sequence"/>
</dbReference>
<keyword evidence="3" id="KW-1185">Reference proteome</keyword>
<reference evidence="2 3" key="1">
    <citation type="submission" date="2013-05" db="EMBL/GenBank/DDBJ databases">
        <title>The Genome Sequence of Actinomyces europaeus ACS-120-V-COL10B.</title>
        <authorList>
            <consortium name="The Broad Institute Genomics Platform"/>
            <person name="Earl A."/>
            <person name="Ward D."/>
            <person name="Feldgarden M."/>
            <person name="Gevers D."/>
            <person name="Saerens B."/>
            <person name="Vaneechoutte M."/>
            <person name="Walker B."/>
            <person name="Young S."/>
            <person name="Zeng Q."/>
            <person name="Gargeya S."/>
            <person name="Fitzgerald M."/>
            <person name="Haas B."/>
            <person name="Abouelleil A."/>
            <person name="Allen A.W."/>
            <person name="Alvarado L."/>
            <person name="Arachchi H.M."/>
            <person name="Berlin A.M."/>
            <person name="Chapman S.B."/>
            <person name="Gainer-Dewar J."/>
            <person name="Goldberg J."/>
            <person name="Griggs A."/>
            <person name="Gujja S."/>
            <person name="Hansen M."/>
            <person name="Howarth C."/>
            <person name="Imamovic A."/>
            <person name="Ireland A."/>
            <person name="Larimer J."/>
            <person name="McCowan C."/>
            <person name="Murphy C."/>
            <person name="Pearson M."/>
            <person name="Poon T.W."/>
            <person name="Priest M."/>
            <person name="Roberts A."/>
            <person name="Saif S."/>
            <person name="Shea T."/>
            <person name="Sisk P."/>
            <person name="Sykes S."/>
            <person name="Wortman J."/>
            <person name="Nusbaum C."/>
            <person name="Birren B."/>
        </authorList>
    </citation>
    <scope>NUCLEOTIDE SEQUENCE [LARGE SCALE GENOMIC DNA]</scope>
    <source>
        <strain evidence="2 3">ACS-120-V-Col10b</strain>
    </source>
</reference>
<keyword evidence="1" id="KW-0812">Transmembrane</keyword>
<gene>
    <name evidence="2" type="ORF">HMPREF9238_01006</name>
</gene>
<evidence type="ECO:0008006" key="4">
    <source>
        <dbReference type="Google" id="ProtNLM"/>
    </source>
</evidence>
<proteinExistence type="predicted"/>
<organism evidence="2 3">
    <name type="scientific">Gleimia europaea ACS-120-V-Col10b</name>
    <dbReference type="NCBI Taxonomy" id="883069"/>
    <lineage>
        <taxon>Bacteria</taxon>
        <taxon>Bacillati</taxon>
        <taxon>Actinomycetota</taxon>
        <taxon>Actinomycetes</taxon>
        <taxon>Actinomycetales</taxon>
        <taxon>Actinomycetaceae</taxon>
        <taxon>Gleimia</taxon>
    </lineage>
</organism>
<feature type="transmembrane region" description="Helical" evidence="1">
    <location>
        <begin position="42"/>
        <end position="60"/>
    </location>
</feature>
<evidence type="ECO:0000313" key="3">
    <source>
        <dbReference type="Proteomes" id="UP000014387"/>
    </source>
</evidence>
<dbReference type="InterPro" id="IPR025338">
    <property type="entry name" value="DUF4244"/>
</dbReference>
<comment type="caution">
    <text evidence="2">The sequence shown here is derived from an EMBL/GenBank/DDBJ whole genome shotgun (WGS) entry which is preliminary data.</text>
</comment>
<accession>A0A9W5RF08</accession>
<dbReference type="Pfam" id="PF14029">
    <property type="entry name" value="DUF4244"/>
    <property type="match status" value="1"/>
</dbReference>
<dbReference type="EMBL" id="AGWN01000001">
    <property type="protein sequence ID" value="EPD31239.1"/>
    <property type="molecule type" value="Genomic_DNA"/>
</dbReference>